<dbReference type="PANTHER" id="PTHR46123">
    <property type="entry name" value="MIX-TYPE HOMEOBOX GENE 1-RELATED"/>
    <property type="match status" value="1"/>
</dbReference>
<dbReference type="SUPFAM" id="SSF46689">
    <property type="entry name" value="Homeodomain-like"/>
    <property type="match status" value="2"/>
</dbReference>
<evidence type="ECO:0000256" key="4">
    <source>
        <dbReference type="ARBA" id="ARBA00023242"/>
    </source>
</evidence>
<comment type="subcellular location">
    <subcellularLocation>
        <location evidence="1 5 6">Nucleus</location>
    </subcellularLocation>
</comment>
<protein>
    <submittedName>
        <fullName evidence="9">(raccoon dog) hypothetical protein</fullName>
    </submittedName>
</protein>
<feature type="DNA-binding region" description="Homeobox" evidence="5">
    <location>
        <begin position="172"/>
        <end position="231"/>
    </location>
</feature>
<evidence type="ECO:0000256" key="7">
    <source>
        <dbReference type="SAM" id="MobiDB-lite"/>
    </source>
</evidence>
<name>A0A811ZP10_NYCPR</name>
<organism evidence="9 10">
    <name type="scientific">Nyctereutes procyonoides</name>
    <name type="common">Raccoon dog</name>
    <name type="synonym">Canis procyonoides</name>
    <dbReference type="NCBI Taxonomy" id="34880"/>
    <lineage>
        <taxon>Eukaryota</taxon>
        <taxon>Metazoa</taxon>
        <taxon>Chordata</taxon>
        <taxon>Craniata</taxon>
        <taxon>Vertebrata</taxon>
        <taxon>Euteleostomi</taxon>
        <taxon>Mammalia</taxon>
        <taxon>Eutheria</taxon>
        <taxon>Laurasiatheria</taxon>
        <taxon>Carnivora</taxon>
        <taxon>Caniformia</taxon>
        <taxon>Canidae</taxon>
        <taxon>Nyctereutes</taxon>
    </lineage>
</organism>
<accession>A0A811ZP10</accession>
<keyword evidence="4 5" id="KW-0539">Nucleus</keyword>
<evidence type="ECO:0000256" key="2">
    <source>
        <dbReference type="ARBA" id="ARBA00023125"/>
    </source>
</evidence>
<evidence type="ECO:0000256" key="1">
    <source>
        <dbReference type="ARBA" id="ARBA00004123"/>
    </source>
</evidence>
<reference evidence="9" key="1">
    <citation type="submission" date="2020-12" db="EMBL/GenBank/DDBJ databases">
        <authorList>
            <consortium name="Molecular Ecology Group"/>
        </authorList>
    </citation>
    <scope>NUCLEOTIDE SEQUENCE</scope>
    <source>
        <strain evidence="9">TBG_1078</strain>
    </source>
</reference>
<feature type="domain" description="Homeobox" evidence="8">
    <location>
        <begin position="24"/>
        <end position="71"/>
    </location>
</feature>
<feature type="region of interest" description="Disordered" evidence="7">
    <location>
        <begin position="224"/>
        <end position="289"/>
    </location>
</feature>
<dbReference type="InterPro" id="IPR051306">
    <property type="entry name" value="Homeobox_regulator"/>
</dbReference>
<dbReference type="EMBL" id="CAJHUB010000771">
    <property type="protein sequence ID" value="CAD7690461.1"/>
    <property type="molecule type" value="Genomic_DNA"/>
</dbReference>
<feature type="compositionally biased region" description="Polar residues" evidence="7">
    <location>
        <begin position="256"/>
        <end position="267"/>
    </location>
</feature>
<evidence type="ECO:0000313" key="10">
    <source>
        <dbReference type="Proteomes" id="UP000645828"/>
    </source>
</evidence>
<dbReference type="SMART" id="SM00389">
    <property type="entry name" value="HOX"/>
    <property type="match status" value="2"/>
</dbReference>
<dbReference type="CDD" id="cd00086">
    <property type="entry name" value="homeodomain"/>
    <property type="match status" value="2"/>
</dbReference>
<proteinExistence type="predicted"/>
<dbReference type="GO" id="GO:0000981">
    <property type="term" value="F:DNA-binding transcription factor activity, RNA polymerase II-specific"/>
    <property type="evidence" value="ECO:0007669"/>
    <property type="project" value="TreeGrafter"/>
</dbReference>
<dbReference type="Gene3D" id="1.10.10.60">
    <property type="entry name" value="Homeodomain-like"/>
    <property type="match status" value="2"/>
</dbReference>
<feature type="region of interest" description="Disordered" evidence="7">
    <location>
        <begin position="316"/>
        <end position="434"/>
    </location>
</feature>
<keyword evidence="2 5" id="KW-0238">DNA-binding</keyword>
<dbReference type="InterPro" id="IPR009057">
    <property type="entry name" value="Homeodomain-like_sf"/>
</dbReference>
<evidence type="ECO:0000256" key="5">
    <source>
        <dbReference type="PROSITE-ProRule" id="PRU00108"/>
    </source>
</evidence>
<sequence>MASSSTPGAFLPSLPSSPHRPTPTSTPRRRLVLTACQKGALQAFFQENPYPGITAREHLARELAISESRIQWRGSLRTGPLVRRMTPVYSVFLVSPSELHPLPMRMTKEEMTLVPTPSVVGFPTVPAPQVWVQNQRTRRLRQSRRLDSSRISQGEGPPNGKEQPPGRVPKEGRRKRTSISASQTSILLQAFEEERFPGIGMRESLARKTGIPEARIQVWFQNRRARHPGQSPSGPENALAANHKPSPRGTVPLDQSHLSRVPRSSPNLAPFDPLGSMQTQAAGTPPVSSVDVVPPVSCGGFGRLIPGASLVPPTLGGQGGNAAAPRDLGSRSCPGLTPGGGLSPGHADLGLPCPGRCQQPKEHPSKAPLPSQVGPRPPPADPPQHWGHAGPSGTDQAMPRRGQSSQAVMGTAGSQDGTGRQPAPGRAPLGGNSLPLLQGHVSRCPHNTSCVRTSPVSYKSFSQPMRWKKMYTPCGWGLCRRTKLQDRWKHPSARTIFTLCWKCYRTPCGLRPRSREALSSPRPTHSFRHPGEHGALA</sequence>
<comment type="caution">
    <text evidence="9">The sequence shown here is derived from an EMBL/GenBank/DDBJ whole genome shotgun (WGS) entry which is preliminary data.</text>
</comment>
<keyword evidence="3 5" id="KW-0371">Homeobox</keyword>
<evidence type="ECO:0000313" key="9">
    <source>
        <dbReference type="EMBL" id="CAD7690461.1"/>
    </source>
</evidence>
<keyword evidence="10" id="KW-1185">Reference proteome</keyword>
<dbReference type="Pfam" id="PF00046">
    <property type="entry name" value="Homeodomain"/>
    <property type="match status" value="2"/>
</dbReference>
<dbReference type="InterPro" id="IPR001356">
    <property type="entry name" value="HD"/>
</dbReference>
<evidence type="ECO:0000259" key="8">
    <source>
        <dbReference type="PROSITE" id="PS50071"/>
    </source>
</evidence>
<feature type="compositionally biased region" description="Low complexity" evidence="7">
    <location>
        <begin position="11"/>
        <end position="26"/>
    </location>
</feature>
<dbReference type="Proteomes" id="UP000645828">
    <property type="component" value="Unassembled WGS sequence"/>
</dbReference>
<feature type="DNA-binding region" description="Homeobox" evidence="5">
    <location>
        <begin position="26"/>
        <end position="72"/>
    </location>
</feature>
<dbReference type="GO" id="GO:0005634">
    <property type="term" value="C:nucleus"/>
    <property type="evidence" value="ECO:0007669"/>
    <property type="project" value="UniProtKB-SubCell"/>
</dbReference>
<feature type="region of interest" description="Disordered" evidence="7">
    <location>
        <begin position="1"/>
        <end position="28"/>
    </location>
</feature>
<dbReference type="PROSITE" id="PS50071">
    <property type="entry name" value="HOMEOBOX_2"/>
    <property type="match status" value="2"/>
</dbReference>
<dbReference type="GO" id="GO:0000977">
    <property type="term" value="F:RNA polymerase II transcription regulatory region sequence-specific DNA binding"/>
    <property type="evidence" value="ECO:0007669"/>
    <property type="project" value="TreeGrafter"/>
</dbReference>
<dbReference type="PANTHER" id="PTHR46123:SF3">
    <property type="entry name" value="DOUBLE HOMEOBOX PROTEIN 1-RELATED"/>
    <property type="match status" value="1"/>
</dbReference>
<feature type="compositionally biased region" description="Polar residues" evidence="7">
    <location>
        <begin position="402"/>
        <end position="418"/>
    </location>
</feature>
<feature type="region of interest" description="Disordered" evidence="7">
    <location>
        <begin position="513"/>
        <end position="537"/>
    </location>
</feature>
<evidence type="ECO:0000256" key="3">
    <source>
        <dbReference type="ARBA" id="ARBA00023155"/>
    </source>
</evidence>
<gene>
    <name evidence="9" type="ORF">NYPRO_LOCUS23255</name>
</gene>
<feature type="region of interest" description="Disordered" evidence="7">
    <location>
        <begin position="135"/>
        <end position="186"/>
    </location>
</feature>
<dbReference type="AlphaFoldDB" id="A0A811ZP10"/>
<evidence type="ECO:0000256" key="6">
    <source>
        <dbReference type="RuleBase" id="RU000682"/>
    </source>
</evidence>
<feature type="domain" description="Homeobox" evidence="8">
    <location>
        <begin position="170"/>
        <end position="230"/>
    </location>
</feature>